<keyword evidence="5" id="KW-0411">Iron-sulfur</keyword>
<dbReference type="InterPro" id="IPR006963">
    <property type="entry name" value="Mopterin_OxRdtase_4Fe-4S_dom"/>
</dbReference>
<dbReference type="Pfam" id="PF01568">
    <property type="entry name" value="Molydop_binding"/>
    <property type="match status" value="1"/>
</dbReference>
<dbReference type="InterPro" id="IPR009010">
    <property type="entry name" value="Asp_de-COase-like_dom_sf"/>
</dbReference>
<dbReference type="SUPFAM" id="SSF50692">
    <property type="entry name" value="ADC-like"/>
    <property type="match status" value="1"/>
</dbReference>
<protein>
    <submittedName>
        <fullName evidence="7">Nitrate reductase</fullName>
    </submittedName>
</protein>
<dbReference type="InterPro" id="IPR006655">
    <property type="entry name" value="Mopterin_OxRdtase_prok_CS"/>
</dbReference>
<evidence type="ECO:0000256" key="2">
    <source>
        <dbReference type="ARBA" id="ARBA00022723"/>
    </source>
</evidence>
<evidence type="ECO:0000256" key="3">
    <source>
        <dbReference type="ARBA" id="ARBA00023002"/>
    </source>
</evidence>
<feature type="domain" description="4Fe-4S Mo/W bis-MGD-type" evidence="6">
    <location>
        <begin position="1"/>
        <end position="46"/>
    </location>
</feature>
<keyword evidence="8" id="KW-1185">Reference proteome</keyword>
<organism evidence="7 8">
    <name type="scientific">Arcobacter caeni</name>
    <dbReference type="NCBI Taxonomy" id="1912877"/>
    <lineage>
        <taxon>Bacteria</taxon>
        <taxon>Pseudomonadati</taxon>
        <taxon>Campylobacterota</taxon>
        <taxon>Epsilonproteobacteria</taxon>
        <taxon>Campylobacterales</taxon>
        <taxon>Arcobacteraceae</taxon>
        <taxon>Arcobacter</taxon>
    </lineage>
</organism>
<dbReference type="SMART" id="SM00926">
    <property type="entry name" value="Molybdop_Fe4S4"/>
    <property type="match status" value="1"/>
</dbReference>
<evidence type="ECO:0000313" key="7">
    <source>
        <dbReference type="EMBL" id="PUE65443.1"/>
    </source>
</evidence>
<dbReference type="Pfam" id="PF04879">
    <property type="entry name" value="Molybdop_Fe4S4"/>
    <property type="match status" value="1"/>
</dbReference>
<comment type="caution">
    <text evidence="7">The sequence shown here is derived from an EMBL/GenBank/DDBJ whole genome shotgun (WGS) entry which is preliminary data.</text>
</comment>
<dbReference type="Gene3D" id="2.40.40.20">
    <property type="match status" value="1"/>
</dbReference>
<dbReference type="PANTHER" id="PTHR43105:SF9">
    <property type="entry name" value="NADPH-FE(3+) OXIDOREDUCTASE SUBUNIT ALPHA"/>
    <property type="match status" value="1"/>
</dbReference>
<dbReference type="InterPro" id="IPR006656">
    <property type="entry name" value="Mopterin_OxRdtase"/>
</dbReference>
<dbReference type="GO" id="GO:0046872">
    <property type="term" value="F:metal ion binding"/>
    <property type="evidence" value="ECO:0007669"/>
    <property type="project" value="UniProtKB-KW"/>
</dbReference>
<keyword evidence="4" id="KW-0408">Iron</keyword>
<evidence type="ECO:0000256" key="1">
    <source>
        <dbReference type="ARBA" id="ARBA00022485"/>
    </source>
</evidence>
<dbReference type="GO" id="GO:0016491">
    <property type="term" value="F:oxidoreductase activity"/>
    <property type="evidence" value="ECO:0007669"/>
    <property type="project" value="UniProtKB-KW"/>
</dbReference>
<dbReference type="GO" id="GO:0051539">
    <property type="term" value="F:4 iron, 4 sulfur cluster binding"/>
    <property type="evidence" value="ECO:0007669"/>
    <property type="project" value="UniProtKB-KW"/>
</dbReference>
<dbReference type="EMBL" id="MUXE01000004">
    <property type="protein sequence ID" value="PUE65443.1"/>
    <property type="molecule type" value="Genomic_DNA"/>
</dbReference>
<sequence>MIKSVCGYCGVGCGLEFEKDKLIGDVAYPTNEGKLCSKGISELISVDTPTRLLRPQTRDEITNEYKDTSWSNVINKIASKITNSPKEKVGFYLSGQLLTEDYYIANKLMKGFIGTNNVDTNSRTCMSSAVVAYKKSIGADYVPVRMNDVHDANLLILVGANTAEAHVVFHNRIKSAKKQGLKIIVIDPRFTDTAKIADLHLPIKPAGDIDFFNLVSKRIIDEGLVDEKFIEEKVNNYELLKNKFKRIPITKMLKRTGLSSEQFEEFWQMYKENKNIITAWTMGINQSSQGVDKNLSIINTHLLTGKIFTKGNGPFSLTGQPNAMGGREVGGLSTMLAVHLGFDKESVEKVNKFWKTTKVSNVVGLTATQMLEANLDVLIICHTDPIYHLPNRSKMEELIKKIPMVVEINAYENSESSKFAHIRLPAAPWGEKEGTQTNLDRTITKQEKLTRTSIDCKPDWEIFQLIAQRLGYKDAFSFTSPKEIFEEYQEMTKLNPHLNIYEASYDNLSDEPFIWGEKIRENREFLTKDKRANLFFVENKLLSEKTNLKFPLTLLTGRTRDQWHSGTKTNLPKTLMKYKELNFCEIHPTNAKQFGIQDGDEIKISSKRGTIESKAILSEDVRIDTIFMPISNRDINYLTHDLYDKDSMQPDYNHSAVRVERV</sequence>
<dbReference type="PANTHER" id="PTHR43105">
    <property type="entry name" value="RESPIRATORY NITRATE REDUCTASE"/>
    <property type="match status" value="1"/>
</dbReference>
<dbReference type="CDD" id="cd00508">
    <property type="entry name" value="MopB_CT_Fdh-Nap-like"/>
    <property type="match status" value="1"/>
</dbReference>
<evidence type="ECO:0000256" key="4">
    <source>
        <dbReference type="ARBA" id="ARBA00023004"/>
    </source>
</evidence>
<reference evidence="7 8" key="1">
    <citation type="submission" date="2017-02" db="EMBL/GenBank/DDBJ databases">
        <title>Arcobacter caeni sp. nov, a new Arcobacter species isolated from reclaimed water.</title>
        <authorList>
            <person name="Figueras M.J."/>
            <person name="Perez-Cataluna A."/>
            <person name="Salas-Masso N."/>
        </authorList>
    </citation>
    <scope>NUCLEOTIDE SEQUENCE [LARGE SCALE GENOMIC DNA]</scope>
    <source>
        <strain evidence="7 8">RW17-10</strain>
    </source>
</reference>
<evidence type="ECO:0000313" key="8">
    <source>
        <dbReference type="Proteomes" id="UP000251135"/>
    </source>
</evidence>
<dbReference type="Gene3D" id="3.40.50.740">
    <property type="match status" value="1"/>
</dbReference>
<gene>
    <name evidence="7" type="ORF">B0174_03720</name>
</gene>
<keyword evidence="2" id="KW-0479">Metal-binding</keyword>
<dbReference type="OrthoDB" id="9757870at2"/>
<accession>A0A363D2I6</accession>
<dbReference type="Gene3D" id="2.20.25.90">
    <property type="entry name" value="ADC-like domains"/>
    <property type="match status" value="1"/>
</dbReference>
<dbReference type="Proteomes" id="UP000251135">
    <property type="component" value="Unassembled WGS sequence"/>
</dbReference>
<dbReference type="PROSITE" id="PS00932">
    <property type="entry name" value="MOLYBDOPTERIN_PROK_3"/>
    <property type="match status" value="1"/>
</dbReference>
<dbReference type="GO" id="GO:0045333">
    <property type="term" value="P:cellular respiration"/>
    <property type="evidence" value="ECO:0007669"/>
    <property type="project" value="UniProtKB-ARBA"/>
</dbReference>
<dbReference type="InterPro" id="IPR006657">
    <property type="entry name" value="MoPterin_dinucl-bd_dom"/>
</dbReference>
<evidence type="ECO:0000259" key="6">
    <source>
        <dbReference type="SMART" id="SM00926"/>
    </source>
</evidence>
<dbReference type="RefSeq" id="WP_108558313.1">
    <property type="nucleotide sequence ID" value="NZ_MUXE01000004.1"/>
</dbReference>
<keyword evidence="1" id="KW-0004">4Fe-4S</keyword>
<proteinExistence type="predicted"/>
<dbReference type="AlphaFoldDB" id="A0A363D2I6"/>
<dbReference type="InterPro" id="IPR050123">
    <property type="entry name" value="Prok_molybdopt-oxidoreductase"/>
</dbReference>
<name>A0A363D2I6_9BACT</name>
<dbReference type="SUPFAM" id="SSF53706">
    <property type="entry name" value="Formate dehydrogenase/DMSO reductase, domains 1-3"/>
    <property type="match status" value="1"/>
</dbReference>
<dbReference type="Gene3D" id="3.40.228.10">
    <property type="entry name" value="Dimethylsulfoxide Reductase, domain 2"/>
    <property type="match status" value="1"/>
</dbReference>
<keyword evidence="3" id="KW-0560">Oxidoreductase</keyword>
<dbReference type="GO" id="GO:0043546">
    <property type="term" value="F:molybdopterin cofactor binding"/>
    <property type="evidence" value="ECO:0007669"/>
    <property type="project" value="InterPro"/>
</dbReference>
<dbReference type="Pfam" id="PF00384">
    <property type="entry name" value="Molybdopterin"/>
    <property type="match status" value="1"/>
</dbReference>
<evidence type="ECO:0000256" key="5">
    <source>
        <dbReference type="ARBA" id="ARBA00023014"/>
    </source>
</evidence>
<dbReference type="GO" id="GO:0016020">
    <property type="term" value="C:membrane"/>
    <property type="evidence" value="ECO:0007669"/>
    <property type="project" value="TreeGrafter"/>
</dbReference>